<reference evidence="1" key="1">
    <citation type="submission" date="2020-12" db="EMBL/GenBank/DDBJ databases">
        <title>Taurinivorans muris gen. nov., sp. nov., fundamental and realized metabolic niche of a ubiquitous sulfidogenic bacterium in the murine intestine.</title>
        <authorList>
            <person name="Ye H."/>
            <person name="Hanson B.T."/>
            <person name="Loy A."/>
        </authorList>
    </citation>
    <scope>NUCLEOTIDE SEQUENCE</scope>
    <source>
        <strain evidence="1">LT0009</strain>
    </source>
</reference>
<name>A0ABY5Y4U1_9BACT</name>
<dbReference type="RefSeq" id="WP_334315992.1">
    <property type="nucleotide sequence ID" value="NZ_CP065938.1"/>
</dbReference>
<dbReference type="EMBL" id="CP065938">
    <property type="protein sequence ID" value="UWX06387.1"/>
    <property type="molecule type" value="Genomic_DNA"/>
</dbReference>
<accession>A0ABY5Y4U1</accession>
<evidence type="ECO:0000313" key="2">
    <source>
        <dbReference type="Proteomes" id="UP001058120"/>
    </source>
</evidence>
<dbReference type="Proteomes" id="UP001058120">
    <property type="component" value="Chromosome"/>
</dbReference>
<protein>
    <submittedName>
        <fullName evidence="1">Uncharacterized protein</fullName>
    </submittedName>
</protein>
<keyword evidence="2" id="KW-1185">Reference proteome</keyword>
<organism evidence="1 2">
    <name type="scientific">Taurinivorans muris</name>
    <dbReference type="NCBI Taxonomy" id="2787751"/>
    <lineage>
        <taxon>Bacteria</taxon>
        <taxon>Pseudomonadati</taxon>
        <taxon>Thermodesulfobacteriota</taxon>
        <taxon>Desulfovibrionia</taxon>
        <taxon>Desulfovibrionales</taxon>
        <taxon>Desulfovibrionaceae</taxon>
        <taxon>Taurinivorans</taxon>
    </lineage>
</organism>
<sequence length="190" mass="20969">MDNEADGEALEKLGAIRMPENMASEIFGNNAKYADNTTCVITEDPDNAEFPFNVQFDASKIMAKPQTDKLLTDSYMSKLGFPQITNYINIPLTYVPIENLHNFTGYYAANFTAPANGWIYIAGNATGTDSIYSSSYVTESKRIYGMSSSFAAPTGYCASLVPAIKRVGYDLRIQHCNNITARFIYAQGEI</sequence>
<evidence type="ECO:0000313" key="1">
    <source>
        <dbReference type="EMBL" id="UWX06387.1"/>
    </source>
</evidence>
<gene>
    <name evidence="1" type="ORF">JBF11_03480</name>
</gene>
<proteinExistence type="predicted"/>